<feature type="domain" description="Lipase" evidence="5">
    <location>
        <begin position="133"/>
        <end position="226"/>
    </location>
</feature>
<evidence type="ECO:0000313" key="7">
    <source>
        <dbReference type="Proteomes" id="UP001162164"/>
    </source>
</evidence>
<dbReference type="InterPro" id="IPR029058">
    <property type="entry name" value="AB_hydrolase_fold"/>
</dbReference>
<keyword evidence="7" id="KW-1185">Reference proteome</keyword>
<organism evidence="6 7">
    <name type="scientific">Molorchus minor</name>
    <dbReference type="NCBI Taxonomy" id="1323400"/>
    <lineage>
        <taxon>Eukaryota</taxon>
        <taxon>Metazoa</taxon>
        <taxon>Ecdysozoa</taxon>
        <taxon>Arthropoda</taxon>
        <taxon>Hexapoda</taxon>
        <taxon>Insecta</taxon>
        <taxon>Pterygota</taxon>
        <taxon>Neoptera</taxon>
        <taxon>Endopterygota</taxon>
        <taxon>Coleoptera</taxon>
        <taxon>Polyphaga</taxon>
        <taxon>Cucujiformia</taxon>
        <taxon>Chrysomeloidea</taxon>
        <taxon>Cerambycidae</taxon>
        <taxon>Lamiinae</taxon>
        <taxon>Monochamini</taxon>
        <taxon>Molorchus</taxon>
    </lineage>
</organism>
<dbReference type="PANTHER" id="PTHR11610">
    <property type="entry name" value="LIPASE"/>
    <property type="match status" value="1"/>
</dbReference>
<protein>
    <recommendedName>
        <fullName evidence="5">Lipase domain-containing protein</fullName>
    </recommendedName>
</protein>
<evidence type="ECO:0000256" key="3">
    <source>
        <dbReference type="ARBA" id="ARBA00022525"/>
    </source>
</evidence>
<gene>
    <name evidence="6" type="ORF">NQ317_019652</name>
</gene>
<proteinExistence type="inferred from homology"/>
<name>A0ABQ9IVS5_9CUCU</name>
<comment type="similarity">
    <text evidence="2 4">Belongs to the AB hydrolase superfamily. Lipase family.</text>
</comment>
<evidence type="ECO:0000313" key="6">
    <source>
        <dbReference type="EMBL" id="KAJ8966507.1"/>
    </source>
</evidence>
<evidence type="ECO:0000256" key="1">
    <source>
        <dbReference type="ARBA" id="ARBA00004613"/>
    </source>
</evidence>
<dbReference type="InterPro" id="IPR000734">
    <property type="entry name" value="TAG_lipase"/>
</dbReference>
<keyword evidence="3" id="KW-0964">Secreted</keyword>
<reference evidence="6" key="1">
    <citation type="journal article" date="2023" name="Insect Mol. Biol.">
        <title>Genome sequencing provides insights into the evolution of gene families encoding plant cell wall-degrading enzymes in longhorned beetles.</title>
        <authorList>
            <person name="Shin N.R."/>
            <person name="Okamura Y."/>
            <person name="Kirsch R."/>
            <person name="Pauchet Y."/>
        </authorList>
    </citation>
    <scope>NUCLEOTIDE SEQUENCE</scope>
    <source>
        <strain evidence="6">MMC_N1</strain>
    </source>
</reference>
<dbReference type="SUPFAM" id="SSF53474">
    <property type="entry name" value="alpha/beta-Hydrolases"/>
    <property type="match status" value="1"/>
</dbReference>
<dbReference type="EMBL" id="JAPWTJ010002354">
    <property type="protein sequence ID" value="KAJ8966507.1"/>
    <property type="molecule type" value="Genomic_DNA"/>
</dbReference>
<accession>A0ABQ9IVS5</accession>
<dbReference type="Gene3D" id="3.40.50.1820">
    <property type="entry name" value="alpha/beta hydrolase"/>
    <property type="match status" value="2"/>
</dbReference>
<evidence type="ECO:0000256" key="2">
    <source>
        <dbReference type="ARBA" id="ARBA00010701"/>
    </source>
</evidence>
<dbReference type="Proteomes" id="UP001162164">
    <property type="component" value="Unassembled WGS sequence"/>
</dbReference>
<dbReference type="PANTHER" id="PTHR11610:SF173">
    <property type="entry name" value="LIPASE DOMAIN-CONTAINING PROTEIN-RELATED"/>
    <property type="match status" value="1"/>
</dbReference>
<evidence type="ECO:0000256" key="4">
    <source>
        <dbReference type="RuleBase" id="RU004262"/>
    </source>
</evidence>
<dbReference type="InterPro" id="IPR013818">
    <property type="entry name" value="Lipase"/>
</dbReference>
<dbReference type="Pfam" id="PF00151">
    <property type="entry name" value="Lipase"/>
    <property type="match status" value="1"/>
</dbReference>
<evidence type="ECO:0000259" key="5">
    <source>
        <dbReference type="Pfam" id="PF00151"/>
    </source>
</evidence>
<sequence>MLDTNCSHLRATVYFAESLWKKSKAQESEFTELEYGTTLEDIKDLGVSQLLQLADDISHTTKTDDVKGSDITYFLFTSKDVAPIIIDEKTKGTIDSNKPTKLIIHGWIATNRRSWNKRMAVALLKRRDFIIDSNVPLENIHLIGHSLGAHVAGFAAKKIKELTGEKIGRISGLEPAGPIFRENILVKQERLDQEDANVVDVIHTDAAYCSNGISIAYFIEWINGGKFHCRLCKIQKDLLVQGCNKTVVFGEEDVDEELTGSQHSGLKIGPPYIGFY</sequence>
<comment type="caution">
    <text evidence="6">The sequence shown here is derived from an EMBL/GenBank/DDBJ whole genome shotgun (WGS) entry which is preliminary data.</text>
</comment>
<comment type="subcellular location">
    <subcellularLocation>
        <location evidence="1">Secreted</location>
    </subcellularLocation>
</comment>